<keyword evidence="2" id="KW-1185">Reference proteome</keyword>
<dbReference type="EMBL" id="JAGGKT010000001">
    <property type="protein sequence ID" value="MBP1930620.1"/>
    <property type="molecule type" value="Genomic_DNA"/>
</dbReference>
<organism evidence="1 2">
    <name type="scientific">Ammoniphilus resinae</name>
    <dbReference type="NCBI Taxonomy" id="861532"/>
    <lineage>
        <taxon>Bacteria</taxon>
        <taxon>Bacillati</taxon>
        <taxon>Bacillota</taxon>
        <taxon>Bacilli</taxon>
        <taxon>Bacillales</taxon>
        <taxon>Paenibacillaceae</taxon>
        <taxon>Aneurinibacillus group</taxon>
        <taxon>Ammoniphilus</taxon>
    </lineage>
</organism>
<dbReference type="Proteomes" id="UP001519343">
    <property type="component" value="Unassembled WGS sequence"/>
</dbReference>
<comment type="caution">
    <text evidence="1">The sequence shown here is derived from an EMBL/GenBank/DDBJ whole genome shotgun (WGS) entry which is preliminary data.</text>
</comment>
<protein>
    <submittedName>
        <fullName evidence="1">Uncharacterized protein</fullName>
    </submittedName>
</protein>
<name>A0ABS4GK34_9BACL</name>
<sequence length="157" mass="18770">MLKNWMKRVLINRTFQEHFQIEHHFHGIVQFHIKETYIIRPISHLGIQMLLDGFHISDHALHLKAKITVEADKIRVFLVVLDPMDSQTILEELKKTLIRQLLEFEKRFYSNPVVQYVEQFCSGCRHYKSKPFNQCINSCHFQSKTTEKKLEMTQKTD</sequence>
<dbReference type="RefSeq" id="WP_209808700.1">
    <property type="nucleotide sequence ID" value="NZ_JAGGKT010000001.1"/>
</dbReference>
<accession>A0ABS4GK34</accession>
<reference evidence="1 2" key="1">
    <citation type="submission" date="2021-03" db="EMBL/GenBank/DDBJ databases">
        <title>Genomic Encyclopedia of Type Strains, Phase IV (KMG-IV): sequencing the most valuable type-strain genomes for metagenomic binning, comparative biology and taxonomic classification.</title>
        <authorList>
            <person name="Goeker M."/>
        </authorList>
    </citation>
    <scope>NUCLEOTIDE SEQUENCE [LARGE SCALE GENOMIC DNA]</scope>
    <source>
        <strain evidence="1 2">DSM 24738</strain>
    </source>
</reference>
<proteinExistence type="predicted"/>
<evidence type="ECO:0000313" key="1">
    <source>
        <dbReference type="EMBL" id="MBP1930620.1"/>
    </source>
</evidence>
<gene>
    <name evidence="1" type="ORF">J2Z37_000607</name>
</gene>
<evidence type="ECO:0000313" key="2">
    <source>
        <dbReference type="Proteomes" id="UP001519343"/>
    </source>
</evidence>